<dbReference type="SUPFAM" id="SSF53335">
    <property type="entry name" value="S-adenosyl-L-methionine-dependent methyltransferases"/>
    <property type="match status" value="1"/>
</dbReference>
<reference evidence="3" key="1">
    <citation type="journal article" date="2019" name="PLoS Negl. Trop. Dis.">
        <title>Revisiting the worldwide diversity of Leptospira species in the environment.</title>
        <authorList>
            <person name="Vincent A.T."/>
            <person name="Schiettekatte O."/>
            <person name="Bourhy P."/>
            <person name="Veyrier F.J."/>
            <person name="Picardeau M."/>
        </authorList>
    </citation>
    <scope>NUCLEOTIDE SEQUENCE [LARGE SCALE GENOMIC DNA]</scope>
    <source>
        <strain evidence="3">201800287</strain>
    </source>
</reference>
<dbReference type="EMBL" id="RQFK01000013">
    <property type="protein sequence ID" value="TGK86130.1"/>
    <property type="molecule type" value="Genomic_DNA"/>
</dbReference>
<dbReference type="RefSeq" id="WP_135600775.1">
    <property type="nucleotide sequence ID" value="NZ_RQFK01000013.1"/>
</dbReference>
<keyword evidence="3" id="KW-0489">Methyltransferase</keyword>
<dbReference type="Gene3D" id="3.40.50.300">
    <property type="entry name" value="P-loop containing nucleotide triphosphate hydrolases"/>
    <property type="match status" value="1"/>
</dbReference>
<dbReference type="Gene3D" id="3.40.50.150">
    <property type="entry name" value="Vaccinia Virus protein VP39"/>
    <property type="match status" value="1"/>
</dbReference>
<organism evidence="3 4">
    <name type="scientific">Leptospira noumeaensis</name>
    <dbReference type="NCBI Taxonomy" id="2484964"/>
    <lineage>
        <taxon>Bacteria</taxon>
        <taxon>Pseudomonadati</taxon>
        <taxon>Spirochaetota</taxon>
        <taxon>Spirochaetia</taxon>
        <taxon>Leptospirales</taxon>
        <taxon>Leptospiraceae</taxon>
        <taxon>Leptospira</taxon>
    </lineage>
</organism>
<dbReference type="OrthoDB" id="346285at2"/>
<dbReference type="InterPro" id="IPR003959">
    <property type="entry name" value="ATPase_AAA_core"/>
</dbReference>
<dbReference type="InterPro" id="IPR051396">
    <property type="entry name" value="Bact_Antivir_Def_Nuclease"/>
</dbReference>
<proteinExistence type="predicted"/>
<dbReference type="InterPro" id="IPR029063">
    <property type="entry name" value="SAM-dependent_MTases_sf"/>
</dbReference>
<gene>
    <name evidence="3" type="ORF">EHQ24_06015</name>
</gene>
<feature type="coiled-coil region" evidence="1">
    <location>
        <begin position="68"/>
        <end position="137"/>
    </location>
</feature>
<dbReference type="Pfam" id="PF13304">
    <property type="entry name" value="AAA_21"/>
    <property type="match status" value="1"/>
</dbReference>
<dbReference type="Pfam" id="PF13489">
    <property type="entry name" value="Methyltransf_23"/>
    <property type="match status" value="1"/>
</dbReference>
<protein>
    <submittedName>
        <fullName evidence="3">Methyltransferase domain-containing protein</fullName>
    </submittedName>
</protein>
<name>A0A4R9IET2_9LEPT</name>
<dbReference type="GO" id="GO:0005524">
    <property type="term" value="F:ATP binding"/>
    <property type="evidence" value="ECO:0007669"/>
    <property type="project" value="InterPro"/>
</dbReference>
<sequence length="667" mass="76403">MKIVEVNLTENVTEKVGLRPLSMKKLGNTILLAGKNGSGKTRILDIIRNQTANLSSFLHQKNQSETQIKQLKMQIAQQPQQKQNIESEIKQYQKQITQIEGHISQQPQLKQKFEQQIKNLQNRITELENQISQQPQLKESIEQQIKIWQEISDTPQPIITDTGRQDIVIVDFVPNKIELEDWSNQNKQKWMQRADQAIQLGVSTLHQATLPLIQKILDRWVNTTHPNLEYSDNDKQESLKDYKRLQDIIKSFLGTHIGWNKDGYSTIFDRPVAQAQLSAGQRILLQLCVAIYSQGGNLSNHILFMDEPENHLHPSAVIDLLDTIRKNNPNGQIWIATHSIPLLSHFDASGLWFVDDRTVRHSGKKPEAVLRSLLGNEERIQKLKDFTSLPYELARNRFAFECLCPPNVVETDSSDPQSKQLYDQLKIIWEGKDSINLLDFGAGKGRMIANLADYENVSPDKLNYHAFDPTNSDKEQCLKNIALSYPDEVNRYHNSIESLRSKVDDNFFDVVVLSNVLHEIPHQSWCELFSNIKKLLSIYGYLLIIEDCRIPTGELAHNNGFIVLNTLHLKKIFKIPASEVNFIIHDARFDSKEHQGRLMAHLIPANYLDQITSETIIDALSEVKNSAKEEIRKIRRGEITYSNGLAHSFWVQQLANAVLCLTDLGKE</sequence>
<dbReference type="Proteomes" id="UP000298009">
    <property type="component" value="Unassembled WGS sequence"/>
</dbReference>
<dbReference type="PANTHER" id="PTHR43581">
    <property type="entry name" value="ATP/GTP PHOSPHATASE"/>
    <property type="match status" value="1"/>
</dbReference>
<dbReference type="CDD" id="cd00267">
    <property type="entry name" value="ABC_ATPase"/>
    <property type="match status" value="1"/>
</dbReference>
<keyword evidence="1" id="KW-0175">Coiled coil</keyword>
<dbReference type="AlphaFoldDB" id="A0A4R9IET2"/>
<dbReference type="GO" id="GO:0008168">
    <property type="term" value="F:methyltransferase activity"/>
    <property type="evidence" value="ECO:0007669"/>
    <property type="project" value="UniProtKB-KW"/>
</dbReference>
<dbReference type="PANTHER" id="PTHR43581:SF4">
    <property type="entry name" value="ATP_GTP PHOSPHATASE"/>
    <property type="match status" value="1"/>
</dbReference>
<dbReference type="SUPFAM" id="SSF52540">
    <property type="entry name" value="P-loop containing nucleoside triphosphate hydrolases"/>
    <property type="match status" value="1"/>
</dbReference>
<dbReference type="GO" id="GO:0016887">
    <property type="term" value="F:ATP hydrolysis activity"/>
    <property type="evidence" value="ECO:0007669"/>
    <property type="project" value="InterPro"/>
</dbReference>
<dbReference type="InterPro" id="IPR027417">
    <property type="entry name" value="P-loop_NTPase"/>
</dbReference>
<evidence type="ECO:0000256" key="1">
    <source>
        <dbReference type="SAM" id="Coils"/>
    </source>
</evidence>
<dbReference type="GO" id="GO:0032259">
    <property type="term" value="P:methylation"/>
    <property type="evidence" value="ECO:0007669"/>
    <property type="project" value="UniProtKB-KW"/>
</dbReference>
<evidence type="ECO:0000313" key="3">
    <source>
        <dbReference type="EMBL" id="TGK86130.1"/>
    </source>
</evidence>
<evidence type="ECO:0000259" key="2">
    <source>
        <dbReference type="Pfam" id="PF13304"/>
    </source>
</evidence>
<dbReference type="Gene3D" id="1.20.5.340">
    <property type="match status" value="1"/>
</dbReference>
<evidence type="ECO:0000313" key="4">
    <source>
        <dbReference type="Proteomes" id="UP000298009"/>
    </source>
</evidence>
<comment type="caution">
    <text evidence="3">The sequence shown here is derived from an EMBL/GenBank/DDBJ whole genome shotgun (WGS) entry which is preliminary data.</text>
</comment>
<feature type="domain" description="ATPase AAA-type core" evidence="2">
    <location>
        <begin position="229"/>
        <end position="343"/>
    </location>
</feature>
<accession>A0A4R9IET2</accession>
<keyword evidence="3" id="KW-0808">Transferase</keyword>
<keyword evidence="4" id="KW-1185">Reference proteome</keyword>